<name>A0A078IBZ1_BRANA</name>
<dbReference type="AlphaFoldDB" id="A0A078IBZ1"/>
<keyword evidence="7" id="KW-1185">Reference proteome</keyword>
<dbReference type="STRING" id="3708.A0A078IBZ1"/>
<evidence type="ECO:0000256" key="4">
    <source>
        <dbReference type="SAM" id="MobiDB-lite"/>
    </source>
</evidence>
<feature type="coiled-coil region" evidence="3">
    <location>
        <begin position="182"/>
        <end position="223"/>
    </location>
</feature>
<dbReference type="OMA" id="SCKRESE"/>
<gene>
    <name evidence="6" type="primary">BnaA03g16970D</name>
    <name evidence="6" type="ORF">GSBRNA2T00086076001</name>
</gene>
<accession>A0A078IBZ1</accession>
<keyword evidence="2 3" id="KW-0175">Coiled coil</keyword>
<sequence length="526" mass="59515">MLVFNGSCTCLFCLSFCLCFSFYCDYDRPGSLEVPHKKSPTATPRTARKLKTADTDPVSSPNPKIRTSKAQSPKVVAGRGSPRTPINEIQKKRTGKTPEVASQITQLQEELKKAKEELSASEAAKKEAQDEANETKHQLMEINASEDSRIDELRKLSQERDKTWQSELEAMQRQHAMDSTSLASAMSEVQKLKAQLSESESLEKNLRMELNETLSLVEELRGEVYDAKEGEARAHEIVSSTEKQLEIANLTLEMLRSDGMKVSEACNALTTELEQSKSEVKSLEKLVRQLEEDSSSVEELKEEINSARDEISHLKSAVEVTERRYQEEYVQSTLQIRSAYEREAELGEELKGAKGEREALHERLMDKEAKLRILADENELLNLKVETDLMEKEMELQSVMSQNESLRSEMEKMRSEKNKALERKAMEELGAAQVSNTELEGELRRLKVQCDQWRKAAEAAATMISDGNKNGNGKYVERTGSLESPLRRNVRMSPYMDETDDDLSSPKKKNGSMLKKFGVLLKKSQK</sequence>
<evidence type="ECO:0000313" key="7">
    <source>
        <dbReference type="Proteomes" id="UP000028999"/>
    </source>
</evidence>
<evidence type="ECO:0000256" key="3">
    <source>
        <dbReference type="SAM" id="Coils"/>
    </source>
</evidence>
<dbReference type="EMBL" id="LK032684">
    <property type="protein sequence ID" value="CDY46753.1"/>
    <property type="molecule type" value="Genomic_DNA"/>
</dbReference>
<comment type="similarity">
    <text evidence="1">Belongs to the ICR family.</text>
</comment>
<keyword evidence="5" id="KW-0732">Signal</keyword>
<proteinExistence type="inferred from homology"/>
<feature type="region of interest" description="Disordered" evidence="4">
    <location>
        <begin position="114"/>
        <end position="146"/>
    </location>
</feature>
<protein>
    <submittedName>
        <fullName evidence="6">BnaA03g16970D protein</fullName>
    </submittedName>
</protein>
<evidence type="ECO:0000256" key="1">
    <source>
        <dbReference type="ARBA" id="ARBA00009778"/>
    </source>
</evidence>
<dbReference type="Gramene" id="CDY46753">
    <property type="protein sequence ID" value="CDY46753"/>
    <property type="gene ID" value="GSBRNA2T00086076001"/>
</dbReference>
<dbReference type="PaxDb" id="3708-A0A078IBZ1"/>
<feature type="chain" id="PRO_5001737966" evidence="5">
    <location>
        <begin position="20"/>
        <end position="526"/>
    </location>
</feature>
<dbReference type="InterPro" id="IPR029688">
    <property type="entry name" value="ICR"/>
</dbReference>
<evidence type="ECO:0000256" key="5">
    <source>
        <dbReference type="SAM" id="SignalP"/>
    </source>
</evidence>
<dbReference type="Proteomes" id="UP000028999">
    <property type="component" value="Unassembled WGS sequence"/>
</dbReference>
<feature type="coiled-coil region" evidence="3">
    <location>
        <begin position="266"/>
        <end position="456"/>
    </location>
</feature>
<evidence type="ECO:0000256" key="2">
    <source>
        <dbReference type="ARBA" id="ARBA00023054"/>
    </source>
</evidence>
<feature type="region of interest" description="Disordered" evidence="4">
    <location>
        <begin position="33"/>
        <end position="100"/>
    </location>
</feature>
<feature type="region of interest" description="Disordered" evidence="4">
    <location>
        <begin position="464"/>
        <end position="526"/>
    </location>
</feature>
<dbReference type="PANTHER" id="PTHR34224:SF15">
    <property type="entry name" value="BNAA03G16970D PROTEIN"/>
    <property type="match status" value="1"/>
</dbReference>
<feature type="signal peptide" evidence="5">
    <location>
        <begin position="1"/>
        <end position="19"/>
    </location>
</feature>
<feature type="compositionally biased region" description="Basic and acidic residues" evidence="4">
    <location>
        <begin position="114"/>
        <end position="139"/>
    </location>
</feature>
<reference evidence="6 7" key="1">
    <citation type="journal article" date="2014" name="Science">
        <title>Plant genetics. Early allopolyploid evolution in the post-Neolithic Brassica napus oilseed genome.</title>
        <authorList>
            <person name="Chalhoub B."/>
            <person name="Denoeud F."/>
            <person name="Liu S."/>
            <person name="Parkin I.A."/>
            <person name="Tang H."/>
            <person name="Wang X."/>
            <person name="Chiquet J."/>
            <person name="Belcram H."/>
            <person name="Tong C."/>
            <person name="Samans B."/>
            <person name="Correa M."/>
            <person name="Da Silva C."/>
            <person name="Just J."/>
            <person name="Falentin C."/>
            <person name="Koh C.S."/>
            <person name="Le Clainche I."/>
            <person name="Bernard M."/>
            <person name="Bento P."/>
            <person name="Noel B."/>
            <person name="Labadie K."/>
            <person name="Alberti A."/>
            <person name="Charles M."/>
            <person name="Arnaud D."/>
            <person name="Guo H."/>
            <person name="Daviaud C."/>
            <person name="Alamery S."/>
            <person name="Jabbari K."/>
            <person name="Zhao M."/>
            <person name="Edger P.P."/>
            <person name="Chelaifa H."/>
            <person name="Tack D."/>
            <person name="Lassalle G."/>
            <person name="Mestiri I."/>
            <person name="Schnel N."/>
            <person name="Le Paslier M.C."/>
            <person name="Fan G."/>
            <person name="Renault V."/>
            <person name="Bayer P.E."/>
            <person name="Golicz A.A."/>
            <person name="Manoli S."/>
            <person name="Lee T.H."/>
            <person name="Thi V.H."/>
            <person name="Chalabi S."/>
            <person name="Hu Q."/>
            <person name="Fan C."/>
            <person name="Tollenaere R."/>
            <person name="Lu Y."/>
            <person name="Battail C."/>
            <person name="Shen J."/>
            <person name="Sidebottom C.H."/>
            <person name="Wang X."/>
            <person name="Canaguier A."/>
            <person name="Chauveau A."/>
            <person name="Berard A."/>
            <person name="Deniot G."/>
            <person name="Guan M."/>
            <person name="Liu Z."/>
            <person name="Sun F."/>
            <person name="Lim Y.P."/>
            <person name="Lyons E."/>
            <person name="Town C.D."/>
            <person name="Bancroft I."/>
            <person name="Wang X."/>
            <person name="Meng J."/>
            <person name="Ma J."/>
            <person name="Pires J.C."/>
            <person name="King G.J."/>
            <person name="Brunel D."/>
            <person name="Delourme R."/>
            <person name="Renard M."/>
            <person name="Aury J.M."/>
            <person name="Adams K.L."/>
            <person name="Batley J."/>
            <person name="Snowdon R.J."/>
            <person name="Tost J."/>
            <person name="Edwards D."/>
            <person name="Zhou Y."/>
            <person name="Hua W."/>
            <person name="Sharpe A.G."/>
            <person name="Paterson A.H."/>
            <person name="Guan C."/>
            <person name="Wincker P."/>
        </authorList>
    </citation>
    <scope>NUCLEOTIDE SEQUENCE [LARGE SCALE GENOMIC DNA]</scope>
    <source>
        <strain evidence="7">cv. Darmor-bzh</strain>
    </source>
</reference>
<dbReference type="PANTHER" id="PTHR34224">
    <property type="entry name" value="INTERACTOR OF CONSTITUTIVE ACTIVE ROPS 2, CHLOROPLASTIC-RELATED"/>
    <property type="match status" value="1"/>
</dbReference>
<organism evidence="6 7">
    <name type="scientific">Brassica napus</name>
    <name type="common">Rape</name>
    <dbReference type="NCBI Taxonomy" id="3708"/>
    <lineage>
        <taxon>Eukaryota</taxon>
        <taxon>Viridiplantae</taxon>
        <taxon>Streptophyta</taxon>
        <taxon>Embryophyta</taxon>
        <taxon>Tracheophyta</taxon>
        <taxon>Spermatophyta</taxon>
        <taxon>Magnoliopsida</taxon>
        <taxon>eudicotyledons</taxon>
        <taxon>Gunneridae</taxon>
        <taxon>Pentapetalae</taxon>
        <taxon>rosids</taxon>
        <taxon>malvids</taxon>
        <taxon>Brassicales</taxon>
        <taxon>Brassicaceae</taxon>
        <taxon>Brassiceae</taxon>
        <taxon>Brassica</taxon>
    </lineage>
</organism>
<evidence type="ECO:0000313" key="6">
    <source>
        <dbReference type="EMBL" id="CDY46753.1"/>
    </source>
</evidence>